<dbReference type="SMART" id="SM00257">
    <property type="entry name" value="LysM"/>
    <property type="match status" value="1"/>
</dbReference>
<dbReference type="SUPFAM" id="SSF54106">
    <property type="entry name" value="LysM domain"/>
    <property type="match status" value="1"/>
</dbReference>
<evidence type="ECO:0000259" key="1">
    <source>
        <dbReference type="PROSITE" id="PS51782"/>
    </source>
</evidence>
<evidence type="ECO:0000313" key="2">
    <source>
        <dbReference type="EMBL" id="RED64673.1"/>
    </source>
</evidence>
<dbReference type="AlphaFoldDB" id="A0A3D9ISB5"/>
<comment type="caution">
    <text evidence="2">The sequence shown here is derived from an EMBL/GenBank/DDBJ whole genome shotgun (WGS) entry which is preliminary data.</text>
</comment>
<dbReference type="Gene3D" id="3.10.350.10">
    <property type="entry name" value="LysM domain"/>
    <property type="match status" value="1"/>
</dbReference>
<gene>
    <name evidence="2" type="ORF">DFP95_10293</name>
</gene>
<dbReference type="OrthoDB" id="9800780at2"/>
<name>A0A3D9ISB5_9BACL</name>
<accession>A0A3D9ISB5</accession>
<dbReference type="Proteomes" id="UP000256869">
    <property type="component" value="Unassembled WGS sequence"/>
</dbReference>
<keyword evidence="3" id="KW-1185">Reference proteome</keyword>
<dbReference type="CDD" id="cd00118">
    <property type="entry name" value="LysM"/>
    <property type="match status" value="1"/>
</dbReference>
<dbReference type="EMBL" id="QRDY01000002">
    <property type="protein sequence ID" value="RED64673.1"/>
    <property type="molecule type" value="Genomic_DNA"/>
</dbReference>
<feature type="domain" description="LysM" evidence="1">
    <location>
        <begin position="171"/>
        <end position="220"/>
    </location>
</feature>
<dbReference type="InterPro" id="IPR018392">
    <property type="entry name" value="LysM"/>
</dbReference>
<sequence>MAETEYKLSLSTNDQEEGFLFPILPDSIEINEQGNGKIYEISGSGPINVIQPSSLSKISFNGYFHIDPFHSSAKTVLKPMQYVTLIRDWMNSGKPLRLIYVGNDVEINLPVSIESFDWKEVAGTPGDIEYSVKLLKYVYFAPKKVTISSTTAESNAAKNNTTRPDERVKPTTYKIAAGDTLIRIARKMLGDDARWREIQKLNSITDSQIKTLRIGSILKLPKRR</sequence>
<dbReference type="RefSeq" id="WP_115991450.1">
    <property type="nucleotide sequence ID" value="NZ_QRDY01000002.1"/>
</dbReference>
<reference evidence="2 3" key="1">
    <citation type="submission" date="2018-07" db="EMBL/GenBank/DDBJ databases">
        <title>Genomic Encyclopedia of Type Strains, Phase III (KMG-III): the genomes of soil and plant-associated and newly described type strains.</title>
        <authorList>
            <person name="Whitman W."/>
        </authorList>
    </citation>
    <scope>NUCLEOTIDE SEQUENCE [LARGE SCALE GENOMIC DNA]</scope>
    <source>
        <strain evidence="2 3">CECT 8236</strain>
    </source>
</reference>
<dbReference type="PROSITE" id="PS51782">
    <property type="entry name" value="LYSM"/>
    <property type="match status" value="1"/>
</dbReference>
<proteinExistence type="predicted"/>
<protein>
    <submittedName>
        <fullName evidence="2">LysM domain-containing protein</fullName>
    </submittedName>
</protein>
<dbReference type="InterPro" id="IPR036779">
    <property type="entry name" value="LysM_dom_sf"/>
</dbReference>
<evidence type="ECO:0000313" key="3">
    <source>
        <dbReference type="Proteomes" id="UP000256869"/>
    </source>
</evidence>
<organism evidence="2 3">
    <name type="scientific">Cohnella lupini</name>
    <dbReference type="NCBI Taxonomy" id="1294267"/>
    <lineage>
        <taxon>Bacteria</taxon>
        <taxon>Bacillati</taxon>
        <taxon>Bacillota</taxon>
        <taxon>Bacilli</taxon>
        <taxon>Bacillales</taxon>
        <taxon>Paenibacillaceae</taxon>
        <taxon>Cohnella</taxon>
    </lineage>
</organism>
<dbReference type="Pfam" id="PF01476">
    <property type="entry name" value="LysM"/>
    <property type="match status" value="1"/>
</dbReference>